<dbReference type="CDD" id="cd01789">
    <property type="entry name" value="Ubl_TBCB"/>
    <property type="match status" value="1"/>
</dbReference>
<dbReference type="PhylomeDB" id="R7QQA3"/>
<accession>R7QQA3</accession>
<feature type="domain" description="CAP-Gly" evidence="5">
    <location>
        <begin position="220"/>
        <end position="257"/>
    </location>
</feature>
<keyword evidence="7" id="KW-1185">Reference proteome</keyword>
<dbReference type="OrthoDB" id="2130750at2759"/>
<comment type="similarity">
    <text evidence="4">Belongs to the TBCB family.</text>
</comment>
<proteinExistence type="inferred from homology"/>
<dbReference type="PROSITE" id="PS50245">
    <property type="entry name" value="CAP_GLY_2"/>
    <property type="match status" value="1"/>
</dbReference>
<dbReference type="InterPro" id="IPR029071">
    <property type="entry name" value="Ubiquitin-like_domsf"/>
</dbReference>
<evidence type="ECO:0000256" key="3">
    <source>
        <dbReference type="ARBA" id="ARBA00023186"/>
    </source>
</evidence>
<dbReference type="Pfam" id="PF01302">
    <property type="entry name" value="CAP_GLY"/>
    <property type="match status" value="1"/>
</dbReference>
<evidence type="ECO:0000256" key="1">
    <source>
        <dbReference type="ARBA" id="ARBA00004496"/>
    </source>
</evidence>
<dbReference type="STRING" id="2769.R7QQA3"/>
<dbReference type="Pfam" id="PF14560">
    <property type="entry name" value="Ubiquitin_2"/>
    <property type="match status" value="1"/>
</dbReference>
<keyword evidence="3" id="KW-0143">Chaperone</keyword>
<dbReference type="InterPro" id="IPR036859">
    <property type="entry name" value="CAP-Gly_dom_sf"/>
</dbReference>
<evidence type="ECO:0000313" key="6">
    <source>
        <dbReference type="EMBL" id="CDF39661.1"/>
    </source>
</evidence>
<dbReference type="Gene3D" id="2.30.30.190">
    <property type="entry name" value="CAP Gly-rich-like domain"/>
    <property type="match status" value="1"/>
</dbReference>
<dbReference type="InterPro" id="IPR045172">
    <property type="entry name" value="TBCB_Ubl"/>
</dbReference>
<name>R7QQA3_CHOCR</name>
<dbReference type="GO" id="GO:0051010">
    <property type="term" value="F:microtubule plus-end binding"/>
    <property type="evidence" value="ECO:0007669"/>
    <property type="project" value="TreeGrafter"/>
</dbReference>
<dbReference type="PANTHER" id="PTHR18916">
    <property type="entry name" value="DYNACTIN 1-RELATED MICROTUBULE-BINDING"/>
    <property type="match status" value="1"/>
</dbReference>
<organism evidence="6 7">
    <name type="scientific">Chondrus crispus</name>
    <name type="common">Carrageen Irish moss</name>
    <name type="synonym">Polymorpha crispa</name>
    <dbReference type="NCBI Taxonomy" id="2769"/>
    <lineage>
        <taxon>Eukaryota</taxon>
        <taxon>Rhodophyta</taxon>
        <taxon>Florideophyceae</taxon>
        <taxon>Rhodymeniophycidae</taxon>
        <taxon>Gigartinales</taxon>
        <taxon>Gigartinaceae</taxon>
        <taxon>Chondrus</taxon>
    </lineage>
</organism>
<dbReference type="RefSeq" id="XP_005709955.1">
    <property type="nucleotide sequence ID" value="XM_005709898.1"/>
</dbReference>
<dbReference type="KEGG" id="ccp:CHC_T00000407001"/>
<dbReference type="Proteomes" id="UP000012073">
    <property type="component" value="Unassembled WGS sequence"/>
</dbReference>
<gene>
    <name evidence="6" type="ORF">CHC_T00000407001</name>
</gene>
<evidence type="ECO:0000256" key="2">
    <source>
        <dbReference type="ARBA" id="ARBA00022490"/>
    </source>
</evidence>
<dbReference type="InterPro" id="IPR000938">
    <property type="entry name" value="CAP-Gly_domain"/>
</dbReference>
<dbReference type="GO" id="GO:0005737">
    <property type="term" value="C:cytoplasm"/>
    <property type="evidence" value="ECO:0007669"/>
    <property type="project" value="UniProtKB-SubCell"/>
</dbReference>
<dbReference type="GO" id="GO:0007023">
    <property type="term" value="P:post-chaperonin tubulin folding pathway"/>
    <property type="evidence" value="ECO:0007669"/>
    <property type="project" value="InterPro"/>
</dbReference>
<dbReference type="GeneID" id="17317670"/>
<evidence type="ECO:0000256" key="4">
    <source>
        <dbReference type="ARBA" id="ARBA00025779"/>
    </source>
</evidence>
<dbReference type="GO" id="GO:0031122">
    <property type="term" value="P:cytoplasmic microtubule organization"/>
    <property type="evidence" value="ECO:0007669"/>
    <property type="project" value="TreeGrafter"/>
</dbReference>
<dbReference type="GO" id="GO:0007021">
    <property type="term" value="P:tubulin complex assembly"/>
    <property type="evidence" value="ECO:0007669"/>
    <property type="project" value="InterPro"/>
</dbReference>
<keyword evidence="2" id="KW-0963">Cytoplasm</keyword>
<dbReference type="InterPro" id="IPR000626">
    <property type="entry name" value="Ubiquitin-like_dom"/>
</dbReference>
<evidence type="ECO:0000259" key="5">
    <source>
        <dbReference type="PROSITE" id="PS50245"/>
    </source>
</evidence>
<dbReference type="GO" id="GO:0005634">
    <property type="term" value="C:nucleus"/>
    <property type="evidence" value="ECO:0007669"/>
    <property type="project" value="TreeGrafter"/>
</dbReference>
<sequence>MPSPGSYETPTTPGAVRSYVLGRSSGQAQAASTVLLNVNHSNLKTTRFLELRMDLSASISAVKDRLYLHTGTRPASMTLLLRSSERGPIRAELADEARTLADYAVATGDWLHLVDDDPHSASAGGWLEDTSLAPKYELPEGKYESSENTYRAYKARMREKDPKWSMTSELAKKMNKRNTDHVDLAEERPEVEVGRRVEVVPGGKRGEVMFVGRDLEGLPEGWWLGIRFDEPVGRNDGSVKGVRYFEADMGFGGLVRPSRVTVGDFPPLDDVDEGSEDEI</sequence>
<reference evidence="7" key="1">
    <citation type="journal article" date="2013" name="Proc. Natl. Acad. Sci. U.S.A.">
        <title>Genome structure and metabolic features in the red seaweed Chondrus crispus shed light on evolution of the Archaeplastida.</title>
        <authorList>
            <person name="Collen J."/>
            <person name="Porcel B."/>
            <person name="Carre W."/>
            <person name="Ball S.G."/>
            <person name="Chaparro C."/>
            <person name="Tonon T."/>
            <person name="Barbeyron T."/>
            <person name="Michel G."/>
            <person name="Noel B."/>
            <person name="Valentin K."/>
            <person name="Elias M."/>
            <person name="Artiguenave F."/>
            <person name="Arun A."/>
            <person name="Aury J.M."/>
            <person name="Barbosa-Neto J.F."/>
            <person name="Bothwell J.H."/>
            <person name="Bouget F.Y."/>
            <person name="Brillet L."/>
            <person name="Cabello-Hurtado F."/>
            <person name="Capella-Gutierrez S."/>
            <person name="Charrier B."/>
            <person name="Cladiere L."/>
            <person name="Cock J.M."/>
            <person name="Coelho S.M."/>
            <person name="Colleoni C."/>
            <person name="Czjzek M."/>
            <person name="Da Silva C."/>
            <person name="Delage L."/>
            <person name="Denoeud F."/>
            <person name="Deschamps P."/>
            <person name="Dittami S.M."/>
            <person name="Gabaldon T."/>
            <person name="Gachon C.M."/>
            <person name="Groisillier A."/>
            <person name="Herve C."/>
            <person name="Jabbari K."/>
            <person name="Katinka M."/>
            <person name="Kloareg B."/>
            <person name="Kowalczyk N."/>
            <person name="Labadie K."/>
            <person name="Leblanc C."/>
            <person name="Lopez P.J."/>
            <person name="McLachlan D.H."/>
            <person name="Meslet-Cladiere L."/>
            <person name="Moustafa A."/>
            <person name="Nehr Z."/>
            <person name="Nyvall Collen P."/>
            <person name="Panaud O."/>
            <person name="Partensky F."/>
            <person name="Poulain J."/>
            <person name="Rensing S.A."/>
            <person name="Rousvoal S."/>
            <person name="Samson G."/>
            <person name="Symeonidi A."/>
            <person name="Weissenbach J."/>
            <person name="Zambounis A."/>
            <person name="Wincker P."/>
            <person name="Boyen C."/>
        </authorList>
    </citation>
    <scope>NUCLEOTIDE SEQUENCE [LARGE SCALE GENOMIC DNA]</scope>
    <source>
        <strain evidence="7">cv. Stackhouse</strain>
    </source>
</reference>
<dbReference type="SUPFAM" id="SSF74924">
    <property type="entry name" value="Cap-Gly domain"/>
    <property type="match status" value="1"/>
</dbReference>
<dbReference type="Gene3D" id="3.10.20.90">
    <property type="entry name" value="Phosphatidylinositol 3-kinase Catalytic Subunit, Chain A, domain 1"/>
    <property type="match status" value="1"/>
</dbReference>
<dbReference type="EMBL" id="HG002061">
    <property type="protein sequence ID" value="CDF39661.1"/>
    <property type="molecule type" value="Genomic_DNA"/>
</dbReference>
<dbReference type="GO" id="GO:0035371">
    <property type="term" value="C:microtubule plus-end"/>
    <property type="evidence" value="ECO:0007669"/>
    <property type="project" value="TreeGrafter"/>
</dbReference>
<evidence type="ECO:0000313" key="7">
    <source>
        <dbReference type="Proteomes" id="UP000012073"/>
    </source>
</evidence>
<dbReference type="OMA" id="DQYEQRT"/>
<dbReference type="Gramene" id="CDF39661">
    <property type="protein sequence ID" value="CDF39661"/>
    <property type="gene ID" value="CHC_T00000407001"/>
</dbReference>
<dbReference type="SUPFAM" id="SSF54236">
    <property type="entry name" value="Ubiquitin-like"/>
    <property type="match status" value="1"/>
</dbReference>
<dbReference type="GO" id="GO:0043014">
    <property type="term" value="F:alpha-tubulin binding"/>
    <property type="evidence" value="ECO:0007669"/>
    <property type="project" value="InterPro"/>
</dbReference>
<dbReference type="SMART" id="SM01052">
    <property type="entry name" value="CAP_GLY"/>
    <property type="match status" value="1"/>
</dbReference>
<dbReference type="AlphaFoldDB" id="R7QQA3"/>
<dbReference type="PANTHER" id="PTHR18916:SF85">
    <property type="entry name" value="TUBULIN-FOLDING COFACTOR B"/>
    <property type="match status" value="1"/>
</dbReference>
<protein>
    <recommendedName>
        <fullName evidence="5">CAP-Gly domain-containing protein</fullName>
    </recommendedName>
</protein>
<comment type="subcellular location">
    <subcellularLocation>
        <location evidence="1">Cytoplasm</location>
    </subcellularLocation>
</comment>